<keyword evidence="1" id="KW-1133">Transmembrane helix</keyword>
<dbReference type="InterPro" id="IPR043128">
    <property type="entry name" value="Rev_trsase/Diguanyl_cyclase"/>
</dbReference>
<feature type="transmembrane region" description="Helical" evidence="1">
    <location>
        <begin position="347"/>
        <end position="368"/>
    </location>
</feature>
<dbReference type="InterPro" id="IPR029787">
    <property type="entry name" value="Nucleotide_cyclase"/>
</dbReference>
<reference evidence="3" key="1">
    <citation type="journal article" date="2021" name="PeerJ">
        <title>Extensive microbial diversity within the chicken gut microbiome revealed by metagenomics and culture.</title>
        <authorList>
            <person name="Gilroy R."/>
            <person name="Ravi A."/>
            <person name="Getino M."/>
            <person name="Pursley I."/>
            <person name="Horton D.L."/>
            <person name="Alikhan N.F."/>
            <person name="Baker D."/>
            <person name="Gharbi K."/>
            <person name="Hall N."/>
            <person name="Watson M."/>
            <person name="Adriaenssens E.M."/>
            <person name="Foster-Nyarko E."/>
            <person name="Jarju S."/>
            <person name="Secka A."/>
            <person name="Antonio M."/>
            <person name="Oren A."/>
            <person name="Chaudhuri R.R."/>
            <person name="La Ragione R."/>
            <person name="Hildebrand F."/>
            <person name="Pallen M.J."/>
        </authorList>
    </citation>
    <scope>NUCLEOTIDE SEQUENCE</scope>
    <source>
        <strain evidence="3">CHK195-6426</strain>
    </source>
</reference>
<dbReference type="EMBL" id="DXGH01000042">
    <property type="protein sequence ID" value="HIW81455.1"/>
    <property type="molecule type" value="Genomic_DNA"/>
</dbReference>
<evidence type="ECO:0000259" key="2">
    <source>
        <dbReference type="PROSITE" id="PS50887"/>
    </source>
</evidence>
<dbReference type="Gene3D" id="3.30.70.270">
    <property type="match status" value="1"/>
</dbReference>
<dbReference type="Gene3D" id="3.40.50.2300">
    <property type="match status" value="2"/>
</dbReference>
<evidence type="ECO:0000313" key="4">
    <source>
        <dbReference type="Proteomes" id="UP000824265"/>
    </source>
</evidence>
<name>A0A9D1R5X4_9FIRM</name>
<sequence length="555" mass="62491">MTGKKGMKRIWGIIMLAVLLCSGMRVSAADEGRVLFISSYSYAWDTVQIQIDGIKKGLGEGIVLDYEFMDTKRVDDETSMEYFYESLKYRLSQVEPYDVVIVGDDAALLFAKEHKEELFPDTPLIFEGVNDEELAEEMAQDPLVMGILEKLSVEKNIEFGLQINPKAFKVVAILDNSITGEAERRRFFACAQQYPELEFSEINTSELDTWELQLAINSVSEDTILIYVVMTEDADGKIYSNAESVEMVVRWAKVPVLRMVEGDGIGEGLLGGNVVSMERSGEIAAQLATDIINGQEAGDAGSVIESPNVYCVDEAVMKKFGLDMSVLPEDTVILNHEETFAERNREALIPAGILTAVLILVILWMLYLQVKRKKLMEQLEEARSILESASQHDFLTGLPNRSKFMEDLQNCIDEKRPCTVMMLDIDNFKTINDTYGHTAGDDALRQVAARLKEIQTQVLTPYRYAGDEFIVIIRSSQSKIVEKLVFQCSQVFHKPFVLEDKKAQVCGSIGIASYPQDTEDMKELIVYADNAMYKVKRNGKNSFLFYQTEKREGGH</sequence>
<organism evidence="3 4">
    <name type="scientific">Candidatus Acetatifactor stercoripullorum</name>
    <dbReference type="NCBI Taxonomy" id="2838414"/>
    <lineage>
        <taxon>Bacteria</taxon>
        <taxon>Bacillati</taxon>
        <taxon>Bacillota</taxon>
        <taxon>Clostridia</taxon>
        <taxon>Lachnospirales</taxon>
        <taxon>Lachnospiraceae</taxon>
        <taxon>Acetatifactor</taxon>
    </lineage>
</organism>
<dbReference type="PANTHER" id="PTHR45138">
    <property type="entry name" value="REGULATORY COMPONENTS OF SENSORY TRANSDUCTION SYSTEM"/>
    <property type="match status" value="1"/>
</dbReference>
<keyword evidence="3" id="KW-0548">Nucleotidyltransferase</keyword>
<dbReference type="InterPro" id="IPR050469">
    <property type="entry name" value="Diguanylate_Cyclase"/>
</dbReference>
<protein>
    <submittedName>
        <fullName evidence="3">Diguanylate cyclase</fullName>
        <ecNumber evidence="3">2.7.7.65</ecNumber>
    </submittedName>
</protein>
<accession>A0A9D1R5X4</accession>
<comment type="caution">
    <text evidence="3">The sequence shown here is derived from an EMBL/GenBank/DDBJ whole genome shotgun (WGS) entry which is preliminary data.</text>
</comment>
<dbReference type="GO" id="GO:0052621">
    <property type="term" value="F:diguanylate cyclase activity"/>
    <property type="evidence" value="ECO:0007669"/>
    <property type="project" value="UniProtKB-EC"/>
</dbReference>
<keyword evidence="3" id="KW-0808">Transferase</keyword>
<dbReference type="Proteomes" id="UP000824265">
    <property type="component" value="Unassembled WGS sequence"/>
</dbReference>
<dbReference type="NCBIfam" id="TIGR00254">
    <property type="entry name" value="GGDEF"/>
    <property type="match status" value="1"/>
</dbReference>
<feature type="domain" description="GGDEF" evidence="2">
    <location>
        <begin position="416"/>
        <end position="548"/>
    </location>
</feature>
<proteinExistence type="predicted"/>
<evidence type="ECO:0000313" key="3">
    <source>
        <dbReference type="EMBL" id="HIW81455.1"/>
    </source>
</evidence>
<keyword evidence="1" id="KW-0472">Membrane</keyword>
<dbReference type="Pfam" id="PF00990">
    <property type="entry name" value="GGDEF"/>
    <property type="match status" value="1"/>
</dbReference>
<dbReference type="PANTHER" id="PTHR45138:SF9">
    <property type="entry name" value="DIGUANYLATE CYCLASE DGCM-RELATED"/>
    <property type="match status" value="1"/>
</dbReference>
<dbReference type="InterPro" id="IPR000160">
    <property type="entry name" value="GGDEF_dom"/>
</dbReference>
<keyword evidence="1" id="KW-0812">Transmembrane</keyword>
<dbReference type="SUPFAM" id="SSF55073">
    <property type="entry name" value="Nucleotide cyclase"/>
    <property type="match status" value="1"/>
</dbReference>
<gene>
    <name evidence="3" type="ORF">H9742_08065</name>
</gene>
<dbReference type="EC" id="2.7.7.65" evidence="3"/>
<dbReference type="SMART" id="SM00267">
    <property type="entry name" value="GGDEF"/>
    <property type="match status" value="1"/>
</dbReference>
<dbReference type="AlphaFoldDB" id="A0A9D1R5X4"/>
<reference evidence="3" key="2">
    <citation type="submission" date="2021-04" db="EMBL/GenBank/DDBJ databases">
        <authorList>
            <person name="Gilroy R."/>
        </authorList>
    </citation>
    <scope>NUCLEOTIDE SEQUENCE</scope>
    <source>
        <strain evidence="3">CHK195-6426</strain>
    </source>
</reference>
<dbReference type="CDD" id="cd01949">
    <property type="entry name" value="GGDEF"/>
    <property type="match status" value="1"/>
</dbReference>
<evidence type="ECO:0000256" key="1">
    <source>
        <dbReference type="SAM" id="Phobius"/>
    </source>
</evidence>
<dbReference type="PROSITE" id="PS50887">
    <property type="entry name" value="GGDEF"/>
    <property type="match status" value="1"/>
</dbReference>